<keyword evidence="7 14" id="KW-0547">Nucleotide-binding</keyword>
<keyword evidence="5 14" id="KW-0436">Ligase</keyword>
<keyword evidence="9 14" id="KW-0133">Cell shape</keyword>
<comment type="subcellular location">
    <subcellularLocation>
        <location evidence="1 14">Cytoplasm</location>
    </subcellularLocation>
</comment>
<evidence type="ECO:0000256" key="7">
    <source>
        <dbReference type="ARBA" id="ARBA00022741"/>
    </source>
</evidence>
<evidence type="ECO:0000313" key="19">
    <source>
        <dbReference type="Proteomes" id="UP000433181"/>
    </source>
</evidence>
<dbReference type="InterPro" id="IPR000713">
    <property type="entry name" value="Mur_ligase_N"/>
</dbReference>
<evidence type="ECO:0000313" key="18">
    <source>
        <dbReference type="EMBL" id="MSU08427.1"/>
    </source>
</evidence>
<accession>A0A6I2UCH9</accession>
<organism evidence="18 19">
    <name type="scientific">Anaerovibrio slackiae</name>
    <dbReference type="NCBI Taxonomy" id="2652309"/>
    <lineage>
        <taxon>Bacteria</taxon>
        <taxon>Bacillati</taxon>
        <taxon>Bacillota</taxon>
        <taxon>Negativicutes</taxon>
        <taxon>Selenomonadales</taxon>
        <taxon>Selenomonadaceae</taxon>
        <taxon>Anaerovibrio</taxon>
    </lineage>
</organism>
<evidence type="ECO:0000256" key="6">
    <source>
        <dbReference type="ARBA" id="ARBA00022618"/>
    </source>
</evidence>
<comment type="similarity">
    <text evidence="14">Belongs to the MurCDEF family.</text>
</comment>
<feature type="domain" description="Mur ligase central" evidence="17">
    <location>
        <begin position="110"/>
        <end position="295"/>
    </location>
</feature>
<protein>
    <recommendedName>
        <fullName evidence="3 14">UDP-N-acetylmuramate--L-alanine ligase</fullName>
        <ecNumber evidence="3 14">6.3.2.8</ecNumber>
    </recommendedName>
    <alternativeName>
        <fullName evidence="14">UDP-N-acetylmuramoyl-L-alanine synthetase</fullName>
    </alternativeName>
</protein>
<dbReference type="InterPro" id="IPR005758">
    <property type="entry name" value="UDP-N-AcMur_Ala_ligase_MurC"/>
</dbReference>
<evidence type="ECO:0000256" key="3">
    <source>
        <dbReference type="ARBA" id="ARBA00012211"/>
    </source>
</evidence>
<feature type="domain" description="Mur ligase C-terminal" evidence="16">
    <location>
        <begin position="318"/>
        <end position="448"/>
    </location>
</feature>
<keyword evidence="19" id="KW-1185">Reference proteome</keyword>
<dbReference type="Pfam" id="PF08245">
    <property type="entry name" value="Mur_ligase_M"/>
    <property type="match status" value="1"/>
</dbReference>
<keyword evidence="8 14" id="KW-0067">ATP-binding</keyword>
<evidence type="ECO:0000259" key="17">
    <source>
        <dbReference type="Pfam" id="PF08245"/>
    </source>
</evidence>
<evidence type="ECO:0000259" key="16">
    <source>
        <dbReference type="Pfam" id="PF02875"/>
    </source>
</evidence>
<dbReference type="SUPFAM" id="SSF53244">
    <property type="entry name" value="MurD-like peptide ligases, peptide-binding domain"/>
    <property type="match status" value="1"/>
</dbReference>
<dbReference type="GO" id="GO:0008763">
    <property type="term" value="F:UDP-N-acetylmuramate-L-alanine ligase activity"/>
    <property type="evidence" value="ECO:0007669"/>
    <property type="project" value="UniProtKB-UniRule"/>
</dbReference>
<dbReference type="RefSeq" id="WP_277008066.1">
    <property type="nucleotide sequence ID" value="NZ_JAQXJM010000112.1"/>
</dbReference>
<dbReference type="PANTHER" id="PTHR43445">
    <property type="entry name" value="UDP-N-ACETYLMURAMATE--L-ALANINE LIGASE-RELATED"/>
    <property type="match status" value="1"/>
</dbReference>
<dbReference type="GO" id="GO:0071555">
    <property type="term" value="P:cell wall organization"/>
    <property type="evidence" value="ECO:0007669"/>
    <property type="project" value="UniProtKB-KW"/>
</dbReference>
<evidence type="ECO:0000256" key="8">
    <source>
        <dbReference type="ARBA" id="ARBA00022840"/>
    </source>
</evidence>
<keyword evidence="6 14" id="KW-0132">Cell division</keyword>
<evidence type="ECO:0000256" key="11">
    <source>
        <dbReference type="ARBA" id="ARBA00023306"/>
    </source>
</evidence>
<feature type="binding site" evidence="14">
    <location>
        <begin position="112"/>
        <end position="118"/>
    </location>
    <ligand>
        <name>ATP</name>
        <dbReference type="ChEBI" id="CHEBI:30616"/>
    </ligand>
</feature>
<dbReference type="Gene3D" id="3.40.50.720">
    <property type="entry name" value="NAD(P)-binding Rossmann-like Domain"/>
    <property type="match status" value="1"/>
</dbReference>
<keyword evidence="11 14" id="KW-0131">Cell cycle</keyword>
<evidence type="ECO:0000256" key="12">
    <source>
        <dbReference type="ARBA" id="ARBA00023316"/>
    </source>
</evidence>
<proteinExistence type="inferred from homology"/>
<evidence type="ECO:0000256" key="9">
    <source>
        <dbReference type="ARBA" id="ARBA00022960"/>
    </source>
</evidence>
<dbReference type="GO" id="GO:0009252">
    <property type="term" value="P:peptidoglycan biosynthetic process"/>
    <property type="evidence" value="ECO:0007669"/>
    <property type="project" value="UniProtKB-UniRule"/>
</dbReference>
<evidence type="ECO:0000256" key="5">
    <source>
        <dbReference type="ARBA" id="ARBA00022598"/>
    </source>
</evidence>
<evidence type="ECO:0000256" key="4">
    <source>
        <dbReference type="ARBA" id="ARBA00022490"/>
    </source>
</evidence>
<evidence type="ECO:0000256" key="13">
    <source>
        <dbReference type="ARBA" id="ARBA00047833"/>
    </source>
</evidence>
<comment type="catalytic activity">
    <reaction evidence="13 14">
        <text>UDP-N-acetyl-alpha-D-muramate + L-alanine + ATP = UDP-N-acetyl-alpha-D-muramoyl-L-alanine + ADP + phosphate + H(+)</text>
        <dbReference type="Rhea" id="RHEA:23372"/>
        <dbReference type="ChEBI" id="CHEBI:15378"/>
        <dbReference type="ChEBI" id="CHEBI:30616"/>
        <dbReference type="ChEBI" id="CHEBI:43474"/>
        <dbReference type="ChEBI" id="CHEBI:57972"/>
        <dbReference type="ChEBI" id="CHEBI:70757"/>
        <dbReference type="ChEBI" id="CHEBI:83898"/>
        <dbReference type="ChEBI" id="CHEBI:456216"/>
        <dbReference type="EC" id="6.3.2.8"/>
    </reaction>
</comment>
<evidence type="ECO:0000256" key="10">
    <source>
        <dbReference type="ARBA" id="ARBA00022984"/>
    </source>
</evidence>
<dbReference type="GO" id="GO:0008360">
    <property type="term" value="P:regulation of cell shape"/>
    <property type="evidence" value="ECO:0007669"/>
    <property type="project" value="UniProtKB-KW"/>
</dbReference>
<evidence type="ECO:0000259" key="15">
    <source>
        <dbReference type="Pfam" id="PF01225"/>
    </source>
</evidence>
<dbReference type="SUPFAM" id="SSF53623">
    <property type="entry name" value="MurD-like peptide ligases, catalytic domain"/>
    <property type="match status" value="1"/>
</dbReference>
<comment type="function">
    <text evidence="14">Cell wall formation.</text>
</comment>
<dbReference type="EC" id="6.3.2.8" evidence="3 14"/>
<keyword evidence="12 14" id="KW-0961">Cell wall biogenesis/degradation</keyword>
<dbReference type="Proteomes" id="UP000433181">
    <property type="component" value="Unassembled WGS sequence"/>
</dbReference>
<dbReference type="UniPathway" id="UPA00219"/>
<reference evidence="18 19" key="1">
    <citation type="submission" date="2019-08" db="EMBL/GenBank/DDBJ databases">
        <title>In-depth cultivation of the pig gut microbiome towards novel bacterial diversity and tailored functional studies.</title>
        <authorList>
            <person name="Wylensek D."/>
            <person name="Hitch T.C.A."/>
            <person name="Clavel T."/>
        </authorList>
    </citation>
    <scope>NUCLEOTIDE SEQUENCE [LARGE SCALE GENOMIC DNA]</scope>
    <source>
        <strain evidence="18 19">WCA-693-APC-5D-A</strain>
    </source>
</reference>
<dbReference type="HAMAP" id="MF_00046">
    <property type="entry name" value="MurC"/>
    <property type="match status" value="1"/>
</dbReference>
<dbReference type="Pfam" id="PF02875">
    <property type="entry name" value="Mur_ligase_C"/>
    <property type="match status" value="1"/>
</dbReference>
<comment type="caution">
    <text evidence="18">The sequence shown here is derived from an EMBL/GenBank/DDBJ whole genome shotgun (WGS) entry which is preliminary data.</text>
</comment>
<dbReference type="AlphaFoldDB" id="A0A6I2UCH9"/>
<dbReference type="Pfam" id="PF01225">
    <property type="entry name" value="Mur_ligase"/>
    <property type="match status" value="1"/>
</dbReference>
<dbReference type="GO" id="GO:0005737">
    <property type="term" value="C:cytoplasm"/>
    <property type="evidence" value="ECO:0007669"/>
    <property type="project" value="UniProtKB-SubCell"/>
</dbReference>
<dbReference type="GO" id="GO:0005524">
    <property type="term" value="F:ATP binding"/>
    <property type="evidence" value="ECO:0007669"/>
    <property type="project" value="UniProtKB-UniRule"/>
</dbReference>
<evidence type="ECO:0000256" key="14">
    <source>
        <dbReference type="HAMAP-Rule" id="MF_00046"/>
    </source>
</evidence>
<dbReference type="Gene3D" id="3.90.190.20">
    <property type="entry name" value="Mur ligase, C-terminal domain"/>
    <property type="match status" value="1"/>
</dbReference>
<dbReference type="EMBL" id="VUNR01000007">
    <property type="protein sequence ID" value="MSU08427.1"/>
    <property type="molecule type" value="Genomic_DNA"/>
</dbReference>
<dbReference type="InterPro" id="IPR004101">
    <property type="entry name" value="Mur_ligase_C"/>
</dbReference>
<dbReference type="InterPro" id="IPR036615">
    <property type="entry name" value="Mur_ligase_C_dom_sf"/>
</dbReference>
<keyword evidence="10 14" id="KW-0573">Peptidoglycan synthesis</keyword>
<dbReference type="SUPFAM" id="SSF51984">
    <property type="entry name" value="MurCD N-terminal domain"/>
    <property type="match status" value="1"/>
</dbReference>
<comment type="pathway">
    <text evidence="2 14">Cell wall biogenesis; peptidoglycan biosynthesis.</text>
</comment>
<dbReference type="Gene3D" id="3.40.1190.10">
    <property type="entry name" value="Mur-like, catalytic domain"/>
    <property type="match status" value="1"/>
</dbReference>
<dbReference type="NCBIfam" id="TIGR01082">
    <property type="entry name" value="murC"/>
    <property type="match status" value="1"/>
</dbReference>
<gene>
    <name evidence="14" type="primary">murC</name>
    <name evidence="18" type="ORF">FYJ84_05435</name>
</gene>
<dbReference type="PANTHER" id="PTHR43445:SF3">
    <property type="entry name" value="UDP-N-ACETYLMURAMATE--L-ALANINE LIGASE"/>
    <property type="match status" value="1"/>
</dbReference>
<dbReference type="InterPro" id="IPR036565">
    <property type="entry name" value="Mur-like_cat_sf"/>
</dbReference>
<name>A0A6I2UCH9_9FIRM</name>
<sequence length="463" mass="50331">MLDGINKVHFVGIGGAGMSALAKILVEKGYQVSGSDVKESVMTGVLRDLGARIFIGQKAENVHGAEAIVVSTAIREENPEVVEAKKLGLRRLHRSDVNAYLINNCKGIAVAGAHGKTTTTSMLGVALDYEGVSPSIIIGGEVDYLGSNAKLGKSDYLVSEADESDGTFLKYYPYVGIVTNVENDHMDHYGTMENIIKAFTQFLGQIRPEGFGVVCFDNENIRNIVKENKDNNKFRARIISYAIECGEADYQAANIESSVEGTSFDVIHKGENLGKVKLHVPGRHNVLNAMAAVVTGLQLGLTVAQMAEGLTMFNGAKRRFQTKGKVDGIWVVDDYAHHPTEIATTLKAARQTQPKRLICAFQPHRYSRTQLLQKEYGSCFQGCDVLVLTDVYSAGEDPIPGIDGELLVKEVREQTGQQAVYIQDKKEIAGYLKSIAQPGDLIMTMGAGDIVKCGETLVDLLQK</sequence>
<keyword evidence="4 14" id="KW-0963">Cytoplasm</keyword>
<dbReference type="GeneID" id="96778352"/>
<dbReference type="InterPro" id="IPR013221">
    <property type="entry name" value="Mur_ligase_cen"/>
</dbReference>
<evidence type="ECO:0000256" key="2">
    <source>
        <dbReference type="ARBA" id="ARBA00004752"/>
    </source>
</evidence>
<dbReference type="InterPro" id="IPR050061">
    <property type="entry name" value="MurCDEF_pg_biosynth"/>
</dbReference>
<feature type="domain" description="Mur ligase N-terminal catalytic" evidence="15">
    <location>
        <begin position="7"/>
        <end position="103"/>
    </location>
</feature>
<evidence type="ECO:0000256" key="1">
    <source>
        <dbReference type="ARBA" id="ARBA00004496"/>
    </source>
</evidence>
<dbReference type="GO" id="GO:0051301">
    <property type="term" value="P:cell division"/>
    <property type="evidence" value="ECO:0007669"/>
    <property type="project" value="UniProtKB-KW"/>
</dbReference>